<evidence type="ECO:0000256" key="4">
    <source>
        <dbReference type="ARBA" id="ARBA00022475"/>
    </source>
</evidence>
<dbReference type="Proteomes" id="UP001652625">
    <property type="component" value="Chromosome 12"/>
</dbReference>
<feature type="transmembrane region" description="Helical" evidence="18">
    <location>
        <begin position="942"/>
        <end position="968"/>
    </location>
</feature>
<comment type="similarity">
    <text evidence="2">Belongs to the cation transport ATPase (P-type) (TC 3.A.3) family. Type IIB subfamily.</text>
</comment>
<dbReference type="PROSITE" id="PS00154">
    <property type="entry name" value="ATPASE_E1_E2"/>
    <property type="match status" value="1"/>
</dbReference>
<dbReference type="InterPro" id="IPR008250">
    <property type="entry name" value="ATPase_P-typ_transduc_dom_A_sf"/>
</dbReference>
<dbReference type="InterPro" id="IPR044492">
    <property type="entry name" value="P_typ_ATPase_HD_dom"/>
</dbReference>
<dbReference type="CDD" id="cd02081">
    <property type="entry name" value="P-type_ATPase_Ca_PMCA-like"/>
    <property type="match status" value="1"/>
</dbReference>
<dbReference type="Gene3D" id="1.20.1110.10">
    <property type="entry name" value="Calcium-transporting ATPase, transmembrane domain"/>
    <property type="match status" value="1"/>
</dbReference>
<evidence type="ECO:0000256" key="3">
    <source>
        <dbReference type="ARBA" id="ARBA00022448"/>
    </source>
</evidence>
<evidence type="ECO:0000256" key="6">
    <source>
        <dbReference type="ARBA" id="ARBA00022568"/>
    </source>
</evidence>
<evidence type="ECO:0000256" key="10">
    <source>
        <dbReference type="ARBA" id="ARBA00022837"/>
    </source>
</evidence>
<keyword evidence="3 18" id="KW-0813">Transport</keyword>
<keyword evidence="12" id="KW-0460">Magnesium</keyword>
<dbReference type="InterPro" id="IPR059000">
    <property type="entry name" value="ATPase_P-type_domA"/>
</dbReference>
<accession>A0ABM4D8I4</accession>
<evidence type="ECO:0000313" key="22">
    <source>
        <dbReference type="RefSeq" id="XP_065670643.1"/>
    </source>
</evidence>
<evidence type="ECO:0000313" key="21">
    <source>
        <dbReference type="Proteomes" id="UP001652625"/>
    </source>
</evidence>
<dbReference type="InterPro" id="IPR036412">
    <property type="entry name" value="HAD-like_sf"/>
</dbReference>
<evidence type="ECO:0000256" key="8">
    <source>
        <dbReference type="ARBA" id="ARBA00022723"/>
    </source>
</evidence>
<dbReference type="SUPFAM" id="SSF81653">
    <property type="entry name" value="Calcium ATPase, transduction domain A"/>
    <property type="match status" value="1"/>
</dbReference>
<evidence type="ECO:0000256" key="2">
    <source>
        <dbReference type="ARBA" id="ARBA00006124"/>
    </source>
</evidence>
<feature type="region of interest" description="Disordered" evidence="19">
    <location>
        <begin position="278"/>
        <end position="298"/>
    </location>
</feature>
<dbReference type="InterPro" id="IPR006408">
    <property type="entry name" value="P-type_ATPase_IIB"/>
</dbReference>
<sequence>MAEEEKNLTGSDDGVDESDIPNNEFRVTSNELVELMKKSNVLEAINEQFKNVNGLVKALRSSGVKGLQGLPGELENRRKVFGRNYIEPKPPKTFLMLVWEALKDTILRILIVCAIISLILGMVIDNVKTGWIEGFAILVAVAVVAMVTALNDWQKEKQFRQLQSKIDDDQVIDVIRNGEVSKLKVVELLVGDIALLNYGDLVPADGILLQGNDLKIDESSLTGESDLVKKNLENPALLSGTHVMEGSGKFIVTAVGANSKSGIIMVLLGAGKNPAESGVVQKEESKEERKERENEEKGKSILQNKLTKLALMVGWIGVGAAVITTFVIILRFSIETYAIQKMGWSNKHLMDFLKAFIVGITIMVVAIPEGLPLAVTISLAYSVKKMLIDNNLVRHLDACETMGNATAICSDKTGTLTTNRMTVVESYIQGSHYKTVPAHGSLKQEFLDLFCQSVSINSSYGSRIKPPESGQGLPIQLGNKTECALLGFILELGETYQPYRDEIPEESFVHVYTFNSTRKSMSTVIEKPGGGYRLFSKGASEILLGKCTQYINENGSIQEFSKADEAKLVQKIIEPMASNGLRTICIAYRDFDNKTPNWEDEHSVVSNLICMAIVGIEDPVRPEVPAAIKQCQNAGITVRMVTGDNVNTARSIALKCGILQPNSDFLVIEGREFNARIRDSTGKVQQELIDKLWPKLRVMARSSPEDKYTLVKGIIDSKLSKAREIVAVTGDGTNDGPALKKADVGFAMGIQGTEVAKEASDIVLTDDNFRSIVKAVMWGRNVYDSISKFIQFQLTVNFTAISVSVIGSIVLSVSPLSAIQLLWVNLIMDSFASLALATEHPTDALLERKPYGRTKPLISRSMLRFILGHGFYQLFVMLVITFRGHILFDIPNGFEKMKLHEPSQHLTILFNTFVMMQIFNEINARVVHGERNVFKKIFSNKIFSIIAVGTLFVQIILVQFCGRAFSVAPLDVDQWMWCVFLGFTELLWGQVIVSIPKFTIPKRFRMGSEGLSIQETDGSTLGKVLWMRSLSRLQYQIRVVNAFRANLDSQNRTLNIASPAVTNSLLAAVGVGDANQLSQNQNGV</sequence>
<dbReference type="Pfam" id="PF00690">
    <property type="entry name" value="Cation_ATPase_N"/>
    <property type="match status" value="1"/>
</dbReference>
<keyword evidence="21" id="KW-1185">Reference proteome</keyword>
<dbReference type="Gene3D" id="3.40.1110.10">
    <property type="entry name" value="Calcium-transporting ATPase, cytoplasmic domain N"/>
    <property type="match status" value="1"/>
</dbReference>
<feature type="transmembrane region" description="Helical" evidence="18">
    <location>
        <begin position="794"/>
        <end position="816"/>
    </location>
</feature>
<feature type="transmembrane region" description="Helical" evidence="18">
    <location>
        <begin position="309"/>
        <end position="332"/>
    </location>
</feature>
<keyword evidence="11 18" id="KW-0067">ATP-binding</keyword>
<evidence type="ECO:0000256" key="5">
    <source>
        <dbReference type="ARBA" id="ARBA00022553"/>
    </source>
</evidence>
<keyword evidence="7 18" id="KW-0812">Transmembrane</keyword>
<proteinExistence type="inferred from homology"/>
<dbReference type="Gene3D" id="3.40.50.1000">
    <property type="entry name" value="HAD superfamily/HAD-like"/>
    <property type="match status" value="1"/>
</dbReference>
<feature type="transmembrane region" description="Helical" evidence="18">
    <location>
        <begin position="902"/>
        <end position="922"/>
    </location>
</feature>
<dbReference type="RefSeq" id="XP_065670643.1">
    <property type="nucleotide sequence ID" value="XM_065814571.1"/>
</dbReference>
<evidence type="ECO:0000256" key="9">
    <source>
        <dbReference type="ARBA" id="ARBA00022741"/>
    </source>
</evidence>
<comment type="caution">
    <text evidence="18">Lacks conserved residue(s) required for the propagation of feature annotation.</text>
</comment>
<dbReference type="SFLD" id="SFLDS00003">
    <property type="entry name" value="Haloacid_Dehalogenase"/>
    <property type="match status" value="1"/>
</dbReference>
<comment type="subcellular location">
    <subcellularLocation>
        <location evidence="1">Cell membrane</location>
        <topology evidence="1">Multi-pass membrane protein</topology>
    </subcellularLocation>
    <subcellularLocation>
        <location evidence="18">Membrane</location>
        <topology evidence="18">Multi-pass membrane protein</topology>
    </subcellularLocation>
</comment>
<dbReference type="InterPro" id="IPR006068">
    <property type="entry name" value="ATPase_P-typ_cation-transptr_C"/>
</dbReference>
<feature type="region of interest" description="Disordered" evidence="19">
    <location>
        <begin position="1"/>
        <end position="22"/>
    </location>
</feature>
<keyword evidence="4" id="KW-1003">Cell membrane</keyword>
<dbReference type="Pfam" id="PF00122">
    <property type="entry name" value="E1-E2_ATPase"/>
    <property type="match status" value="1"/>
</dbReference>
<evidence type="ECO:0000256" key="12">
    <source>
        <dbReference type="ARBA" id="ARBA00022842"/>
    </source>
</evidence>
<dbReference type="NCBIfam" id="TIGR01494">
    <property type="entry name" value="ATPase_P-type"/>
    <property type="match status" value="3"/>
</dbReference>
<dbReference type="Gene3D" id="2.70.150.10">
    <property type="entry name" value="Calcium-transporting ATPase, cytoplasmic transduction domain A"/>
    <property type="match status" value="1"/>
</dbReference>
<dbReference type="PANTHER" id="PTHR24093">
    <property type="entry name" value="CATION TRANSPORTING ATPASE"/>
    <property type="match status" value="1"/>
</dbReference>
<dbReference type="InterPro" id="IPR023298">
    <property type="entry name" value="ATPase_P-typ_TM_dom_sf"/>
</dbReference>
<keyword evidence="5" id="KW-0597">Phosphoprotein</keyword>
<keyword evidence="15 18" id="KW-1133">Transmembrane helix</keyword>
<dbReference type="SMART" id="SM00831">
    <property type="entry name" value="Cation_ATPase_N"/>
    <property type="match status" value="1"/>
</dbReference>
<dbReference type="NCBIfam" id="TIGR01517">
    <property type="entry name" value="ATPase-IIB_Ca"/>
    <property type="match status" value="1"/>
</dbReference>
<dbReference type="Pfam" id="PF00689">
    <property type="entry name" value="Cation_ATPase_C"/>
    <property type="match status" value="1"/>
</dbReference>
<evidence type="ECO:0000256" key="13">
    <source>
        <dbReference type="ARBA" id="ARBA00022860"/>
    </source>
</evidence>
<evidence type="ECO:0000256" key="18">
    <source>
        <dbReference type="RuleBase" id="RU361146"/>
    </source>
</evidence>
<dbReference type="Pfam" id="PF08282">
    <property type="entry name" value="Hydrolase_3"/>
    <property type="match status" value="1"/>
</dbReference>
<dbReference type="SFLD" id="SFLDG00002">
    <property type="entry name" value="C1.7:_P-type_atpase_like"/>
    <property type="match status" value="1"/>
</dbReference>
<protein>
    <recommendedName>
        <fullName evidence="18">Calcium-transporting ATPase</fullName>
        <ecNumber evidence="18">7.2.2.10</ecNumber>
    </recommendedName>
</protein>
<dbReference type="SUPFAM" id="SSF81665">
    <property type="entry name" value="Calcium ATPase, transmembrane domain M"/>
    <property type="match status" value="1"/>
</dbReference>
<evidence type="ECO:0000259" key="20">
    <source>
        <dbReference type="SMART" id="SM00831"/>
    </source>
</evidence>
<keyword evidence="6 18" id="KW-0109">Calcium transport</keyword>
<dbReference type="PRINTS" id="PR00119">
    <property type="entry name" value="CATATPASE"/>
</dbReference>
<evidence type="ECO:0000256" key="1">
    <source>
        <dbReference type="ARBA" id="ARBA00004651"/>
    </source>
</evidence>
<dbReference type="InterPro" id="IPR004014">
    <property type="entry name" value="ATPase_P-typ_cation-transptr_N"/>
</dbReference>
<feature type="transmembrane region" description="Helical" evidence="18">
    <location>
        <begin position="974"/>
        <end position="995"/>
    </location>
</feature>
<comment type="function">
    <text evidence="18">Catalyzes the hydrolysis of ATP coupled with the transport of calcium.</text>
</comment>
<keyword evidence="16 18" id="KW-0406">Ion transport</keyword>
<dbReference type="SFLD" id="SFLDF00027">
    <property type="entry name" value="p-type_atpase"/>
    <property type="match status" value="1"/>
</dbReference>
<dbReference type="PANTHER" id="PTHR24093:SF369">
    <property type="entry name" value="CALCIUM-TRANSPORTING ATPASE"/>
    <property type="match status" value="1"/>
</dbReference>
<gene>
    <name evidence="22" type="primary">LOC100209323</name>
</gene>
<dbReference type="SUPFAM" id="SSF81660">
    <property type="entry name" value="Metal cation-transporting ATPase, ATP-binding domain N"/>
    <property type="match status" value="1"/>
</dbReference>
<keyword evidence="14" id="KW-1278">Translocase</keyword>
<evidence type="ECO:0000256" key="16">
    <source>
        <dbReference type="ARBA" id="ARBA00023065"/>
    </source>
</evidence>
<feature type="transmembrane region" description="Helical" evidence="18">
    <location>
        <begin position="862"/>
        <end position="882"/>
    </location>
</feature>
<feature type="transmembrane region" description="Helical" evidence="18">
    <location>
        <begin position="130"/>
        <end position="150"/>
    </location>
</feature>
<dbReference type="InterPro" id="IPR022141">
    <property type="entry name" value="ATP_Ca_trans_C"/>
</dbReference>
<feature type="transmembrane region" description="Helical" evidence="18">
    <location>
        <begin position="352"/>
        <end position="381"/>
    </location>
</feature>
<comment type="catalytic activity">
    <reaction evidence="18">
        <text>Ca(2+)(in) + ATP + H2O = Ca(2+)(out) + ADP + phosphate + H(+)</text>
        <dbReference type="Rhea" id="RHEA:18105"/>
        <dbReference type="ChEBI" id="CHEBI:15377"/>
        <dbReference type="ChEBI" id="CHEBI:15378"/>
        <dbReference type="ChEBI" id="CHEBI:29108"/>
        <dbReference type="ChEBI" id="CHEBI:30616"/>
        <dbReference type="ChEBI" id="CHEBI:43474"/>
        <dbReference type="ChEBI" id="CHEBI:456216"/>
        <dbReference type="EC" id="7.2.2.10"/>
    </reaction>
</comment>
<evidence type="ECO:0000256" key="11">
    <source>
        <dbReference type="ARBA" id="ARBA00022840"/>
    </source>
</evidence>
<keyword evidence="13" id="KW-0112">Calmodulin-binding</keyword>
<feature type="transmembrane region" description="Helical" evidence="18">
    <location>
        <begin position="105"/>
        <end position="124"/>
    </location>
</feature>
<dbReference type="InterPro" id="IPR023214">
    <property type="entry name" value="HAD_sf"/>
</dbReference>
<dbReference type="GeneID" id="100209323"/>
<dbReference type="SUPFAM" id="SSF56784">
    <property type="entry name" value="HAD-like"/>
    <property type="match status" value="1"/>
</dbReference>
<keyword evidence="10 18" id="KW-0106">Calcium</keyword>
<evidence type="ECO:0000256" key="15">
    <source>
        <dbReference type="ARBA" id="ARBA00022989"/>
    </source>
</evidence>
<evidence type="ECO:0000256" key="17">
    <source>
        <dbReference type="ARBA" id="ARBA00023136"/>
    </source>
</evidence>
<keyword evidence="9 18" id="KW-0547">Nucleotide-binding</keyword>
<dbReference type="Pfam" id="PF12424">
    <property type="entry name" value="ATP_Ca_trans_C"/>
    <property type="match status" value="1"/>
</dbReference>
<reference evidence="22" key="1">
    <citation type="submission" date="2025-08" db="UniProtKB">
        <authorList>
            <consortium name="RefSeq"/>
        </authorList>
    </citation>
    <scope>IDENTIFICATION</scope>
</reference>
<dbReference type="InterPro" id="IPR001757">
    <property type="entry name" value="P_typ_ATPase"/>
</dbReference>
<dbReference type="InterPro" id="IPR018303">
    <property type="entry name" value="ATPase_P-typ_P_site"/>
</dbReference>
<dbReference type="InterPro" id="IPR023299">
    <property type="entry name" value="ATPase_P-typ_cyto_dom_N"/>
</dbReference>
<name>A0ABM4D8I4_HYDVU</name>
<evidence type="ECO:0000256" key="19">
    <source>
        <dbReference type="SAM" id="MobiDB-lite"/>
    </source>
</evidence>
<feature type="domain" description="Cation-transporting P-type ATPase N-terminal" evidence="20">
    <location>
        <begin position="48"/>
        <end position="122"/>
    </location>
</feature>
<evidence type="ECO:0000256" key="7">
    <source>
        <dbReference type="ARBA" id="ARBA00022692"/>
    </source>
</evidence>
<organism evidence="21 22">
    <name type="scientific">Hydra vulgaris</name>
    <name type="common">Hydra</name>
    <name type="synonym">Hydra attenuata</name>
    <dbReference type="NCBI Taxonomy" id="6087"/>
    <lineage>
        <taxon>Eukaryota</taxon>
        <taxon>Metazoa</taxon>
        <taxon>Cnidaria</taxon>
        <taxon>Hydrozoa</taxon>
        <taxon>Hydroidolina</taxon>
        <taxon>Anthoathecata</taxon>
        <taxon>Aplanulata</taxon>
        <taxon>Hydridae</taxon>
        <taxon>Hydra</taxon>
    </lineage>
</organism>
<keyword evidence="17 18" id="KW-0472">Membrane</keyword>
<feature type="compositionally biased region" description="Basic and acidic residues" evidence="19">
    <location>
        <begin position="281"/>
        <end position="298"/>
    </location>
</feature>
<keyword evidence="8" id="KW-0479">Metal-binding</keyword>
<dbReference type="EC" id="7.2.2.10" evidence="18"/>
<dbReference type="Pfam" id="PF13246">
    <property type="entry name" value="Cation_ATPase"/>
    <property type="match status" value="1"/>
</dbReference>
<evidence type="ECO:0000256" key="14">
    <source>
        <dbReference type="ARBA" id="ARBA00022967"/>
    </source>
</evidence>